<comment type="caution">
    <text evidence="2">The sequence shown here is derived from an EMBL/GenBank/DDBJ whole genome shotgun (WGS) entry which is preliminary data.</text>
</comment>
<accession>A0AAD2FCE0</accession>
<sequence>MNDNAEIVDPTLINPNDVLSHKGKGKHEGNRILRETTAERHAEYNEASLERKKEIVDEIVLGVDGRFLKWDSEHLRYFVLTNEDAKTIVRKQFGNLRHRVKVRQSRGDYKQDHIILESEMESMSAHLAQDMDEMFDDEETVVDGNKALRDEDDDPAKDRLMALLNDEGGEQLAQTILSIVNSVDKEEEEATLSISS</sequence>
<evidence type="ECO:0000313" key="3">
    <source>
        <dbReference type="Proteomes" id="UP001295423"/>
    </source>
</evidence>
<evidence type="ECO:0000259" key="1">
    <source>
        <dbReference type="Pfam" id="PF20710"/>
    </source>
</evidence>
<dbReference type="Pfam" id="PF20710">
    <property type="entry name" value="DUF6824"/>
    <property type="match status" value="1"/>
</dbReference>
<gene>
    <name evidence="2" type="ORF">CYCCA115_LOCUS2278</name>
</gene>
<dbReference type="AlphaFoldDB" id="A0AAD2FCE0"/>
<dbReference type="InterPro" id="IPR049227">
    <property type="entry name" value="DUF6824"/>
</dbReference>
<keyword evidence="3" id="KW-1185">Reference proteome</keyword>
<organism evidence="2 3">
    <name type="scientific">Cylindrotheca closterium</name>
    <dbReference type="NCBI Taxonomy" id="2856"/>
    <lineage>
        <taxon>Eukaryota</taxon>
        <taxon>Sar</taxon>
        <taxon>Stramenopiles</taxon>
        <taxon>Ochrophyta</taxon>
        <taxon>Bacillariophyta</taxon>
        <taxon>Bacillariophyceae</taxon>
        <taxon>Bacillariophycidae</taxon>
        <taxon>Bacillariales</taxon>
        <taxon>Bacillariaceae</taxon>
        <taxon>Cylindrotheca</taxon>
    </lineage>
</organism>
<dbReference type="EMBL" id="CAKOGP040000131">
    <property type="protein sequence ID" value="CAJ1931187.1"/>
    <property type="molecule type" value="Genomic_DNA"/>
</dbReference>
<reference evidence="2" key="1">
    <citation type="submission" date="2023-08" db="EMBL/GenBank/DDBJ databases">
        <authorList>
            <person name="Audoor S."/>
            <person name="Bilcke G."/>
        </authorList>
    </citation>
    <scope>NUCLEOTIDE SEQUENCE</scope>
</reference>
<dbReference type="Proteomes" id="UP001295423">
    <property type="component" value="Unassembled WGS sequence"/>
</dbReference>
<feature type="non-terminal residue" evidence="2">
    <location>
        <position position="196"/>
    </location>
</feature>
<protein>
    <recommendedName>
        <fullName evidence="1">DUF6824 domain-containing protein</fullName>
    </recommendedName>
</protein>
<name>A0AAD2FCE0_9STRA</name>
<evidence type="ECO:0000313" key="2">
    <source>
        <dbReference type="EMBL" id="CAJ1931187.1"/>
    </source>
</evidence>
<feature type="domain" description="DUF6824" evidence="1">
    <location>
        <begin position="17"/>
        <end position="87"/>
    </location>
</feature>
<proteinExistence type="predicted"/>